<sequence length="172" mass="18907">MPRLSRDTWAQIRAEREAGLSFGLLASRYGIDKAAIVRRAKAEGWGDGTDAAELVRRKAMAQVTGTAVTDPEKRAAAIDAAAELAADVIRRHQAETREVYELLWSALEMHRAAETLDEKRLAFETLKAAKISSETLTNLQRMERISHGLDDATGKTEIVIERSYGVMEPGAA</sequence>
<evidence type="ECO:0000313" key="1">
    <source>
        <dbReference type="EMBL" id="QUV95450.1"/>
    </source>
</evidence>
<dbReference type="Proteomes" id="UP000677668">
    <property type="component" value="Chromosome 2"/>
</dbReference>
<protein>
    <submittedName>
        <fullName evidence="1">Uncharacterized protein</fullName>
    </submittedName>
</protein>
<dbReference type="RefSeq" id="WP_211423673.1">
    <property type="nucleotide sequence ID" value="NZ_CP072643.1"/>
</dbReference>
<name>A0ABX8B469_9BACT</name>
<proteinExistence type="predicted"/>
<reference evidence="1 2" key="1">
    <citation type="submission" date="2021-03" db="EMBL/GenBank/DDBJ databases">
        <title>Genomic and phenotypic characterization of Chloracidobacterium isolates provides evidence for multiple species.</title>
        <authorList>
            <person name="Saini M.K."/>
            <person name="Costas A.M.G."/>
            <person name="Tank M."/>
            <person name="Bryant D.A."/>
        </authorList>
    </citation>
    <scope>NUCLEOTIDE SEQUENCE [LARGE SCALE GENOMIC DNA]</scope>
    <source>
        <strain evidence="1 2">N</strain>
    </source>
</reference>
<accession>A0ABX8B469</accession>
<organism evidence="1 2">
    <name type="scientific">Chloracidobacterium sp. N</name>
    <dbReference type="NCBI Taxonomy" id="2821540"/>
    <lineage>
        <taxon>Bacteria</taxon>
        <taxon>Pseudomonadati</taxon>
        <taxon>Acidobacteriota</taxon>
        <taxon>Terriglobia</taxon>
        <taxon>Terriglobales</taxon>
        <taxon>Acidobacteriaceae</taxon>
        <taxon>Chloracidobacterium</taxon>
        <taxon>Chloracidobacterium aggregatum</taxon>
    </lineage>
</organism>
<gene>
    <name evidence="1" type="ORF">J8C05_11435</name>
</gene>
<evidence type="ECO:0000313" key="2">
    <source>
        <dbReference type="Proteomes" id="UP000677668"/>
    </source>
</evidence>
<keyword evidence="2" id="KW-1185">Reference proteome</keyword>
<dbReference type="EMBL" id="CP072643">
    <property type="protein sequence ID" value="QUV95450.1"/>
    <property type="molecule type" value="Genomic_DNA"/>
</dbReference>